<organism evidence="2">
    <name type="scientific">Lygus hesperus</name>
    <name type="common">Western plant bug</name>
    <dbReference type="NCBI Taxonomy" id="30085"/>
    <lineage>
        <taxon>Eukaryota</taxon>
        <taxon>Metazoa</taxon>
        <taxon>Ecdysozoa</taxon>
        <taxon>Arthropoda</taxon>
        <taxon>Hexapoda</taxon>
        <taxon>Insecta</taxon>
        <taxon>Pterygota</taxon>
        <taxon>Neoptera</taxon>
        <taxon>Paraneoptera</taxon>
        <taxon>Hemiptera</taxon>
        <taxon>Heteroptera</taxon>
        <taxon>Panheteroptera</taxon>
        <taxon>Cimicomorpha</taxon>
        <taxon>Miridae</taxon>
        <taxon>Mirini</taxon>
        <taxon>Lygus</taxon>
    </lineage>
</organism>
<accession>A0A0K8T2N2</accession>
<sequence>QFLRAACKVKNGIRCQISQKYFHLALERSKRCTSDLFRQMIEELHSAMVQVTSLSQGKASSWNPQVRTSSRGIAMPNSMGLVAGQIPLHEPDAGEEKQAWQGEDTQASEMGLTMG</sequence>
<feature type="non-terminal residue" evidence="2">
    <location>
        <position position="1"/>
    </location>
</feature>
<name>A0A0K8T2N2_LYGHE</name>
<evidence type="ECO:0000256" key="1">
    <source>
        <dbReference type="SAM" id="MobiDB-lite"/>
    </source>
</evidence>
<dbReference type="EMBL" id="GBRD01006185">
    <property type="protein sequence ID" value="JAG59636.1"/>
    <property type="molecule type" value="Transcribed_RNA"/>
</dbReference>
<proteinExistence type="predicted"/>
<protein>
    <submittedName>
        <fullName evidence="2">Uncharacterized protein</fullName>
    </submittedName>
</protein>
<dbReference type="AlphaFoldDB" id="A0A0K8T2N2"/>
<reference evidence="2" key="1">
    <citation type="submission" date="2014-09" db="EMBL/GenBank/DDBJ databases">
        <authorList>
            <person name="Magalhaes I.L.F."/>
            <person name="Oliveira U."/>
            <person name="Santos F.R."/>
            <person name="Vidigal T.H.D.A."/>
            <person name="Brescovit A.D."/>
            <person name="Santos A.J."/>
        </authorList>
    </citation>
    <scope>NUCLEOTIDE SEQUENCE</scope>
</reference>
<feature type="region of interest" description="Disordered" evidence="1">
    <location>
        <begin position="92"/>
        <end position="115"/>
    </location>
</feature>
<evidence type="ECO:0000313" key="2">
    <source>
        <dbReference type="EMBL" id="JAG59636.1"/>
    </source>
</evidence>